<accession>A0ABX0SZ47</accession>
<dbReference type="Proteomes" id="UP000754495">
    <property type="component" value="Unassembled WGS sequence"/>
</dbReference>
<keyword evidence="4" id="KW-1185">Reference proteome</keyword>
<name>A0ABX0SZ47_9PSEU</name>
<dbReference type="CDD" id="cd07817">
    <property type="entry name" value="SRPBCC_8"/>
    <property type="match status" value="1"/>
</dbReference>
<reference evidence="3 4" key="1">
    <citation type="submission" date="2020-03" db="EMBL/GenBank/DDBJ databases">
        <title>Sequencing the genomes of 1000 actinobacteria strains.</title>
        <authorList>
            <person name="Klenk H.-P."/>
        </authorList>
    </citation>
    <scope>NUCLEOTIDE SEQUENCE [LARGE SCALE GENOMIC DNA]</scope>
    <source>
        <strain evidence="3 4">DSM 45668</strain>
    </source>
</reference>
<evidence type="ECO:0000313" key="3">
    <source>
        <dbReference type="EMBL" id="NIH80585.1"/>
    </source>
</evidence>
<evidence type="ECO:0000313" key="4">
    <source>
        <dbReference type="Proteomes" id="UP000754495"/>
    </source>
</evidence>
<dbReference type="PANTHER" id="PTHR33824">
    <property type="entry name" value="POLYKETIDE CYCLASE/DEHYDRASE AND LIPID TRANSPORT SUPERFAMILY PROTEIN"/>
    <property type="match status" value="1"/>
</dbReference>
<dbReference type="Pfam" id="PF03364">
    <property type="entry name" value="Polyketide_cyc"/>
    <property type="match status" value="1"/>
</dbReference>
<dbReference type="Gene3D" id="3.30.530.20">
    <property type="match status" value="1"/>
</dbReference>
<dbReference type="RefSeq" id="WP_167115047.1">
    <property type="nucleotide sequence ID" value="NZ_JAANOU010000001.1"/>
</dbReference>
<feature type="region of interest" description="Disordered" evidence="1">
    <location>
        <begin position="276"/>
        <end position="345"/>
    </location>
</feature>
<proteinExistence type="predicted"/>
<comment type="caution">
    <text evidence="3">The sequence shown here is derived from an EMBL/GenBank/DDBJ whole genome shotgun (WGS) entry which is preliminary data.</text>
</comment>
<dbReference type="InterPro" id="IPR023393">
    <property type="entry name" value="START-like_dom_sf"/>
</dbReference>
<feature type="compositionally biased region" description="Acidic residues" evidence="1">
    <location>
        <begin position="280"/>
        <end position="326"/>
    </location>
</feature>
<dbReference type="EMBL" id="JAANOU010000001">
    <property type="protein sequence ID" value="NIH80585.1"/>
    <property type="molecule type" value="Genomic_DNA"/>
</dbReference>
<protein>
    <submittedName>
        <fullName evidence="3">Membrane protein</fullName>
    </submittedName>
</protein>
<dbReference type="InterPro" id="IPR005031">
    <property type="entry name" value="COQ10_START"/>
</dbReference>
<dbReference type="PANTHER" id="PTHR33824:SF7">
    <property type="entry name" value="POLYKETIDE CYCLASE_DEHYDRASE AND LIPID TRANSPORT SUPERFAMILY PROTEIN"/>
    <property type="match status" value="1"/>
</dbReference>
<gene>
    <name evidence="3" type="ORF">FHX46_003115</name>
</gene>
<sequence>MATDQIRKTLGKATDTVSGVADTATKPSGELGDAVRKLAGAATSRASTALANKIMSTSGRLQDYASGGGDGGGLLEAVTGGKPSIKRQAMMGAVKGGMSGLMDKVKDALTGGGGKGGKIKVTNIVEQIDVGAPIDLVYDQWTRFTDFPHFMKKVENVEQVSDEKLEWKAQVFWSHRTWEATILEQVPNERIVWRSKGAKGHVDGAVTFHELTPDLTRVVVVLEYHPQGLFERTGNIWRAQGRRARLELKHFQRYVMTEAVLHPDDIQGWHGEIHDGQVQDTEEEEPDTGEEEPESEEDERGRDEDEAGDEESEDEEPEEAGEDEEQPERRPRVRAAAGRGRGSRR</sequence>
<dbReference type="SUPFAM" id="SSF55961">
    <property type="entry name" value="Bet v1-like"/>
    <property type="match status" value="1"/>
</dbReference>
<dbReference type="InterPro" id="IPR047137">
    <property type="entry name" value="ORF3"/>
</dbReference>
<organism evidence="3 4">
    <name type="scientific">Amycolatopsis viridis</name>
    <dbReference type="NCBI Taxonomy" id="185678"/>
    <lineage>
        <taxon>Bacteria</taxon>
        <taxon>Bacillati</taxon>
        <taxon>Actinomycetota</taxon>
        <taxon>Actinomycetes</taxon>
        <taxon>Pseudonocardiales</taxon>
        <taxon>Pseudonocardiaceae</taxon>
        <taxon>Amycolatopsis</taxon>
    </lineage>
</organism>
<evidence type="ECO:0000259" key="2">
    <source>
        <dbReference type="Pfam" id="PF03364"/>
    </source>
</evidence>
<evidence type="ECO:0000256" key="1">
    <source>
        <dbReference type="SAM" id="MobiDB-lite"/>
    </source>
</evidence>
<feature type="domain" description="Coenzyme Q-binding protein COQ10 START" evidence="2">
    <location>
        <begin position="130"/>
        <end position="251"/>
    </location>
</feature>